<protein>
    <recommendedName>
        <fullName evidence="3">Secretion system C-terminal sorting domain-containing protein</fullName>
    </recommendedName>
</protein>
<dbReference type="InterPro" id="IPR026444">
    <property type="entry name" value="Secre_tail"/>
</dbReference>
<feature type="domain" description="Secretion system C-terminal sorting" evidence="3">
    <location>
        <begin position="257"/>
        <end position="326"/>
    </location>
</feature>
<accession>A0A3D6BSW0</accession>
<evidence type="ECO:0000313" key="4">
    <source>
        <dbReference type="EMBL" id="HCY82028.1"/>
    </source>
</evidence>
<evidence type="ECO:0000256" key="1">
    <source>
        <dbReference type="ARBA" id="ARBA00022729"/>
    </source>
</evidence>
<evidence type="ECO:0000313" key="5">
    <source>
        <dbReference type="Proteomes" id="UP000263268"/>
    </source>
</evidence>
<dbReference type="Pfam" id="PF18962">
    <property type="entry name" value="Por_Secre_tail"/>
    <property type="match status" value="1"/>
</dbReference>
<organism evidence="4 5">
    <name type="scientific">Xanthomarina gelatinilytica</name>
    <dbReference type="NCBI Taxonomy" id="1137281"/>
    <lineage>
        <taxon>Bacteria</taxon>
        <taxon>Pseudomonadati</taxon>
        <taxon>Bacteroidota</taxon>
        <taxon>Flavobacteriia</taxon>
        <taxon>Flavobacteriales</taxon>
        <taxon>Flavobacteriaceae</taxon>
        <taxon>Xanthomarina</taxon>
    </lineage>
</organism>
<comment type="caution">
    <text evidence="4">The sequence shown here is derived from an EMBL/GenBank/DDBJ whole genome shotgun (WGS) entry which is preliminary data.</text>
</comment>
<evidence type="ECO:0000256" key="2">
    <source>
        <dbReference type="SAM" id="SignalP"/>
    </source>
</evidence>
<evidence type="ECO:0000259" key="3">
    <source>
        <dbReference type="Pfam" id="PF18962"/>
    </source>
</evidence>
<name>A0A3D6BSW0_9FLAO</name>
<dbReference type="Pfam" id="PF23952">
    <property type="entry name" value="LRR_EndoS"/>
    <property type="match status" value="1"/>
</dbReference>
<gene>
    <name evidence="4" type="ORF">DHV22_10720</name>
</gene>
<dbReference type="AlphaFoldDB" id="A0A3D6BSW0"/>
<feature type="chain" id="PRO_5017713151" description="Secretion system C-terminal sorting domain-containing protein" evidence="2">
    <location>
        <begin position="21"/>
        <end position="327"/>
    </location>
</feature>
<dbReference type="EMBL" id="DPRK01000174">
    <property type="protein sequence ID" value="HCY82028.1"/>
    <property type="molecule type" value="Genomic_DNA"/>
</dbReference>
<keyword evidence="1 2" id="KW-0732">Signal</keyword>
<dbReference type="SUPFAM" id="SSF52058">
    <property type="entry name" value="L domain-like"/>
    <property type="match status" value="1"/>
</dbReference>
<sequence>MKKTTYLMILFFGFCSLTFAQYTSIPDIYFEQQLINDGIDSNTIIDGQILTSEANNYSGALDIANSGISDLTGIEAFFNITSINFNYNTGITSVDLTNSPLLTSITGIGCSGLTSINISGLANLTTLNLRSCGLTSIDLSTNVALETLNIRKNSVSSLDLSQNTALTYMDAKENTLTFLDMRNGNNVNVTLFNADSNPCLKCVFVDDNTGTYLSTWIKDNNSGYVNSETECDALPPLTPSQCPTLSLNEVEDVVFNMYPNPVNNTLYVSSKSSHAVVQFYNITGKVILTKTLTQGENVVNVSALSSGVYLARFISDNKVDTKKLIIK</sequence>
<feature type="signal peptide" evidence="2">
    <location>
        <begin position="1"/>
        <end position="20"/>
    </location>
</feature>
<dbReference type="Gene3D" id="3.80.10.10">
    <property type="entry name" value="Ribonuclease Inhibitor"/>
    <property type="match status" value="1"/>
</dbReference>
<reference evidence="4 5" key="1">
    <citation type="journal article" date="2018" name="Nat. Biotechnol.">
        <title>A standardized bacterial taxonomy based on genome phylogeny substantially revises the tree of life.</title>
        <authorList>
            <person name="Parks D.H."/>
            <person name="Chuvochina M."/>
            <person name="Waite D.W."/>
            <person name="Rinke C."/>
            <person name="Skarshewski A."/>
            <person name="Chaumeil P.A."/>
            <person name="Hugenholtz P."/>
        </authorList>
    </citation>
    <scope>NUCLEOTIDE SEQUENCE [LARGE SCALE GENOMIC DNA]</scope>
    <source>
        <strain evidence="4">UBA10227</strain>
    </source>
</reference>
<proteinExistence type="predicted"/>
<dbReference type="Proteomes" id="UP000263268">
    <property type="component" value="Unassembled WGS sequence"/>
</dbReference>
<dbReference type="InterPro" id="IPR032675">
    <property type="entry name" value="LRR_dom_sf"/>
</dbReference>
<dbReference type="NCBIfam" id="TIGR04183">
    <property type="entry name" value="Por_Secre_tail"/>
    <property type="match status" value="1"/>
</dbReference>